<evidence type="ECO:0000256" key="1">
    <source>
        <dbReference type="ARBA" id="ARBA00010342"/>
    </source>
</evidence>
<dbReference type="GO" id="GO:0017004">
    <property type="term" value="P:cytochrome complex assembly"/>
    <property type="evidence" value="ECO:0007669"/>
    <property type="project" value="UniProtKB-KW"/>
</dbReference>
<dbReference type="GO" id="GO:0046872">
    <property type="term" value="F:metal ion binding"/>
    <property type="evidence" value="ECO:0007669"/>
    <property type="project" value="UniProtKB-KW"/>
</dbReference>
<dbReference type="AlphaFoldDB" id="A0A1Y0ICZ4"/>
<dbReference type="RefSeq" id="WP_232465123.1">
    <property type="nucleotide sequence ID" value="NZ_CP021425.1"/>
</dbReference>
<comment type="similarity">
    <text evidence="1 7">Belongs to the CcmH/CycL/Ccl2/NrfF family.</text>
</comment>
<keyword evidence="6 7" id="KW-0408">Iron</keyword>
<dbReference type="InterPro" id="IPR038297">
    <property type="entry name" value="CcmH/CycL/NrfF/Ccl2_sf"/>
</dbReference>
<evidence type="ECO:0000256" key="4">
    <source>
        <dbReference type="ARBA" id="ARBA00022729"/>
    </source>
</evidence>
<dbReference type="Gene3D" id="1.10.8.640">
    <property type="entry name" value="Cytochrome C biogenesis protein"/>
    <property type="match status" value="1"/>
</dbReference>
<dbReference type="InterPro" id="IPR005616">
    <property type="entry name" value="CcmH/CycL/Ccl2/NrfF_N"/>
</dbReference>
<name>A0A1Y0ICZ4_9GAMM</name>
<feature type="transmembrane region" description="Helical" evidence="7">
    <location>
        <begin position="12"/>
        <end position="30"/>
    </location>
</feature>
<sequence length="179" mass="20140">MKLDPVAVPRQAYLAQLLLALILPGMLLLLDSTRAFAVIETYEFEDDGQRQQYLELSETLRCPKCQNQNIADSNAPIAADMRKEVHRLIGEGKSNDDVVDFMVERFGEFVVYKPKLDASTYMLWFGPGVIAILGIIIVLTMSAKARKKKQQQDGPDPESTLSVAEQQKLNALLRDQDRD</sequence>
<evidence type="ECO:0000313" key="9">
    <source>
        <dbReference type="EMBL" id="ARU57253.1"/>
    </source>
</evidence>
<gene>
    <name evidence="9" type="ORF">OLMES_3212</name>
</gene>
<evidence type="ECO:0000259" key="8">
    <source>
        <dbReference type="Pfam" id="PF03918"/>
    </source>
</evidence>
<keyword evidence="4 7" id="KW-0732">Signal</keyword>
<organism evidence="9 10">
    <name type="scientific">Oleiphilus messinensis</name>
    <dbReference type="NCBI Taxonomy" id="141451"/>
    <lineage>
        <taxon>Bacteria</taxon>
        <taxon>Pseudomonadati</taxon>
        <taxon>Pseudomonadota</taxon>
        <taxon>Gammaproteobacteria</taxon>
        <taxon>Oceanospirillales</taxon>
        <taxon>Oleiphilaceae</taxon>
        <taxon>Oleiphilus</taxon>
    </lineage>
</organism>
<keyword evidence="7" id="KW-0812">Transmembrane</keyword>
<feature type="domain" description="CcmH/CycL/Ccl2/NrfF N-terminal" evidence="8">
    <location>
        <begin position="27"/>
        <end position="173"/>
    </location>
</feature>
<proteinExistence type="inferred from homology"/>
<protein>
    <recommendedName>
        <fullName evidence="7">Cytochrome c-type biogenesis protein</fullName>
    </recommendedName>
</protein>
<dbReference type="Proteomes" id="UP000196027">
    <property type="component" value="Chromosome"/>
</dbReference>
<dbReference type="Pfam" id="PF03918">
    <property type="entry name" value="CcmH"/>
    <property type="match status" value="1"/>
</dbReference>
<keyword evidence="10" id="KW-1185">Reference proteome</keyword>
<dbReference type="CDD" id="cd16378">
    <property type="entry name" value="CcmH_N"/>
    <property type="match status" value="1"/>
</dbReference>
<dbReference type="GO" id="GO:0005886">
    <property type="term" value="C:plasma membrane"/>
    <property type="evidence" value="ECO:0007669"/>
    <property type="project" value="TreeGrafter"/>
</dbReference>
<feature type="transmembrane region" description="Helical" evidence="7">
    <location>
        <begin position="121"/>
        <end position="141"/>
    </location>
</feature>
<keyword evidence="3 7" id="KW-0479">Metal-binding</keyword>
<evidence type="ECO:0000256" key="2">
    <source>
        <dbReference type="ARBA" id="ARBA00022617"/>
    </source>
</evidence>
<evidence type="ECO:0000256" key="5">
    <source>
        <dbReference type="ARBA" id="ARBA00022748"/>
    </source>
</evidence>
<keyword evidence="2 7" id="KW-0349">Heme</keyword>
<comment type="function">
    <text evidence="7">Possible subunit of a heme lyase.</text>
</comment>
<keyword evidence="5" id="KW-0201">Cytochrome c-type biogenesis</keyword>
<dbReference type="PANTHER" id="PTHR47870:SF1">
    <property type="entry name" value="CYTOCHROME C-TYPE BIOGENESIS PROTEIN CCMH"/>
    <property type="match status" value="1"/>
</dbReference>
<dbReference type="KEGG" id="ome:OLMES_3212"/>
<evidence type="ECO:0000313" key="10">
    <source>
        <dbReference type="Proteomes" id="UP000196027"/>
    </source>
</evidence>
<evidence type="ECO:0000256" key="6">
    <source>
        <dbReference type="ARBA" id="ARBA00023004"/>
    </source>
</evidence>
<evidence type="ECO:0000256" key="7">
    <source>
        <dbReference type="RuleBase" id="RU364112"/>
    </source>
</evidence>
<dbReference type="FunFam" id="1.10.8.640:FF:000001">
    <property type="entry name" value="Cytochrome c-type biogenesis protein"/>
    <property type="match status" value="1"/>
</dbReference>
<keyword evidence="7" id="KW-1133">Transmembrane helix</keyword>
<keyword evidence="7" id="KW-0472">Membrane</keyword>
<accession>A0A1Y0ICZ4</accession>
<dbReference type="InterPro" id="IPR051263">
    <property type="entry name" value="C-type_cytochrome_biogenesis"/>
</dbReference>
<reference evidence="9 10" key="1">
    <citation type="submission" date="2017-05" db="EMBL/GenBank/DDBJ databases">
        <title>Genomic insights into alkan degradation activity of Oleiphilus messinensis.</title>
        <authorList>
            <person name="Kozyavkin S.A."/>
            <person name="Slesarev A.I."/>
            <person name="Golyshin P.N."/>
            <person name="Korzhenkov A."/>
            <person name="Golyshina O.N."/>
            <person name="Toshchakov S.V."/>
        </authorList>
    </citation>
    <scope>NUCLEOTIDE SEQUENCE [LARGE SCALE GENOMIC DNA]</scope>
    <source>
        <strain evidence="9 10">ME102</strain>
    </source>
</reference>
<dbReference type="PANTHER" id="PTHR47870">
    <property type="entry name" value="CYTOCHROME C-TYPE BIOGENESIS PROTEIN CCMH"/>
    <property type="match status" value="1"/>
</dbReference>
<evidence type="ECO:0000256" key="3">
    <source>
        <dbReference type="ARBA" id="ARBA00022723"/>
    </source>
</evidence>
<dbReference type="EMBL" id="CP021425">
    <property type="protein sequence ID" value="ARU57253.1"/>
    <property type="molecule type" value="Genomic_DNA"/>
</dbReference>